<dbReference type="Proteomes" id="UP001195914">
    <property type="component" value="Unassembled WGS sequence"/>
</dbReference>
<dbReference type="EMBL" id="JAHBMH010000062">
    <property type="protein sequence ID" value="KAK1934807.1"/>
    <property type="molecule type" value="Genomic_DNA"/>
</dbReference>
<dbReference type="AlphaFoldDB" id="A0AAD9LGL1"/>
<evidence type="ECO:0000313" key="3">
    <source>
        <dbReference type="Proteomes" id="UP001195914"/>
    </source>
</evidence>
<comment type="caution">
    <text evidence="2">The sequence shown here is derived from an EMBL/GenBank/DDBJ whole genome shotgun (WGS) entry which is preliminary data.</text>
</comment>
<name>A0AAD9LGL1_BABDI</name>
<evidence type="ECO:0000313" key="2">
    <source>
        <dbReference type="EMBL" id="KAK1934807.1"/>
    </source>
</evidence>
<organism evidence="2 3">
    <name type="scientific">Babesia divergens</name>
    <dbReference type="NCBI Taxonomy" id="32595"/>
    <lineage>
        <taxon>Eukaryota</taxon>
        <taxon>Sar</taxon>
        <taxon>Alveolata</taxon>
        <taxon>Apicomplexa</taxon>
        <taxon>Aconoidasida</taxon>
        <taxon>Piroplasmida</taxon>
        <taxon>Babesiidae</taxon>
        <taxon>Babesia</taxon>
    </lineage>
</organism>
<feature type="signal peptide" evidence="1">
    <location>
        <begin position="1"/>
        <end position="19"/>
    </location>
</feature>
<reference evidence="2" key="1">
    <citation type="journal article" date="2014" name="Nucleic Acids Res.">
        <title>The evolutionary dynamics of variant antigen genes in Babesia reveal a history of genomic innovation underlying host-parasite interaction.</title>
        <authorList>
            <person name="Jackson A.P."/>
            <person name="Otto T.D."/>
            <person name="Darby A."/>
            <person name="Ramaprasad A."/>
            <person name="Xia D."/>
            <person name="Echaide I.E."/>
            <person name="Farber M."/>
            <person name="Gahlot S."/>
            <person name="Gamble J."/>
            <person name="Gupta D."/>
            <person name="Gupta Y."/>
            <person name="Jackson L."/>
            <person name="Malandrin L."/>
            <person name="Malas T.B."/>
            <person name="Moussa E."/>
            <person name="Nair M."/>
            <person name="Reid A.J."/>
            <person name="Sanders M."/>
            <person name="Sharma J."/>
            <person name="Tracey A."/>
            <person name="Quail M.A."/>
            <person name="Weir W."/>
            <person name="Wastling J.M."/>
            <person name="Hall N."/>
            <person name="Willadsen P."/>
            <person name="Lingelbach K."/>
            <person name="Shiels B."/>
            <person name="Tait A."/>
            <person name="Berriman M."/>
            <person name="Allred D.R."/>
            <person name="Pain A."/>
        </authorList>
    </citation>
    <scope>NUCLEOTIDE SEQUENCE</scope>
    <source>
        <strain evidence="2">1802A</strain>
    </source>
</reference>
<keyword evidence="1" id="KW-0732">Signal</keyword>
<keyword evidence="3" id="KW-1185">Reference proteome</keyword>
<feature type="chain" id="PRO_5042043778" evidence="1">
    <location>
        <begin position="20"/>
        <end position="551"/>
    </location>
</feature>
<proteinExistence type="predicted"/>
<evidence type="ECO:0000256" key="1">
    <source>
        <dbReference type="SAM" id="SignalP"/>
    </source>
</evidence>
<protein>
    <submittedName>
        <fullName evidence="2">Membrane protein</fullName>
    </submittedName>
</protein>
<reference evidence="2" key="2">
    <citation type="submission" date="2021-05" db="EMBL/GenBank/DDBJ databases">
        <authorList>
            <person name="Pain A."/>
        </authorList>
    </citation>
    <scope>NUCLEOTIDE SEQUENCE</scope>
    <source>
        <strain evidence="2">1802A</strain>
    </source>
</reference>
<gene>
    <name evidence="2" type="ORF">X943_001756</name>
</gene>
<accession>A0AAD9LGL1</accession>
<sequence length="551" mass="63728">MILFSYSLVLLELVRYSRGLHVSNQSHHTAFLVSDVVRRRSGYRTYSSIFDEEELRNINPPVPPPPPKKPAKYVLNDELSRFRYANFKDGSVDTRHVACLPYMDVRYQDKGALIPFRTVSEIVANYSNKILTLFSNFQEWTAAYNTDGKDVDDLSLYNPLSSGSYYAVVFYCAWHSESIALKRAIHQLCGRFSFVRDPPVNYGPKPREKLEDMIAKIEEVGRRHEEMIADARAKGLPDPPPPPLVEREQATLTMRSINADLTSKILDYLHDFYNFRLWMPKVGQLKFNKVLCKAYNELYNTSYKNVKSDISRHTYKLSDRVLRQPPPRWYLGNNESVPGNLTRINFIMVRLANSMMLSHSKRGLQRMRSGAHAHEKEMHFNEIIMRLLIDNKILYKDMPAIQLFKCVNPVDAIPGVYTGKRHDVLPIKTVSPFYKPDPFAIASKTLYGLPPLRKCSHLAIPDDFKYLGTIMNISDLSTISSMDKLLPCGEESLAFDFRRMFKDNVCRTGDFEEDVQRLEPFLTTLELMYKMNFKQIVDARPVPVIYRYLNP</sequence>